<dbReference type="InterPro" id="IPR002816">
    <property type="entry name" value="TraB/PrgY/GumN_fam"/>
</dbReference>
<dbReference type="CDD" id="cd14789">
    <property type="entry name" value="Tiki"/>
    <property type="match status" value="1"/>
</dbReference>
<evidence type="ECO:0000313" key="2">
    <source>
        <dbReference type="EMBL" id="MCF2869721.1"/>
    </source>
</evidence>
<keyword evidence="3" id="KW-1185">Reference proteome</keyword>
<sequence length="328" mass="35334">MLRISAFVLTILAPVPAAAQCVGPGFIDMLSSEDQAALQATADAIPFGEGLFWQASKDGTDITILGTMHLPDPRHDALMARALPLLESADIMLVEATLEDQTDMQVFMARNPDIMSITSGPALPDLLDDATWAAVQDAASARGIPGFMAAKMEPWFLTLTLSIPPCAMASMASGGLGLDAMLMTAASANNIPTAPLEPWEDMFALMASGTQEEQIEVLEMSLLAPDLQDAMITELTDRYFSGETAVGWYMARYGVQFMPNITMEEFEASMAEFEDALLWGRNRAWIPVIEDTAATHDDIFIGFGAAHLIGEDGVLNLLAQNGWTITPL</sequence>
<accession>A0ABS9CR65</accession>
<evidence type="ECO:0000256" key="1">
    <source>
        <dbReference type="SAM" id="SignalP"/>
    </source>
</evidence>
<proteinExistence type="predicted"/>
<reference evidence="2 3" key="1">
    <citation type="submission" date="2022-01" db="EMBL/GenBank/DDBJ databases">
        <title>Octadecabacter sp. nov., isolated from a marine alga.</title>
        <authorList>
            <person name="Jin M.S."/>
            <person name="Kim H.M."/>
            <person name="Han D.M."/>
            <person name="Jung J.J."/>
            <person name="Jeon C.O."/>
        </authorList>
    </citation>
    <scope>NUCLEOTIDE SEQUENCE [LARGE SCALE GENOMIC DNA]</scope>
    <source>
        <strain evidence="2 3">G9-8</strain>
    </source>
</reference>
<feature type="signal peptide" evidence="1">
    <location>
        <begin position="1"/>
        <end position="19"/>
    </location>
</feature>
<feature type="chain" id="PRO_5045523003" evidence="1">
    <location>
        <begin position="20"/>
        <end position="328"/>
    </location>
</feature>
<dbReference type="PANTHER" id="PTHR40590">
    <property type="entry name" value="CYTOPLASMIC PROTEIN-RELATED"/>
    <property type="match status" value="1"/>
</dbReference>
<name>A0ABS9CR65_9RHOB</name>
<evidence type="ECO:0000313" key="3">
    <source>
        <dbReference type="Proteomes" id="UP001200557"/>
    </source>
</evidence>
<dbReference type="Pfam" id="PF01963">
    <property type="entry name" value="TraB_PrgY_gumN"/>
    <property type="match status" value="1"/>
</dbReference>
<dbReference type="PANTHER" id="PTHR40590:SF1">
    <property type="entry name" value="CYTOPLASMIC PROTEIN"/>
    <property type="match status" value="1"/>
</dbReference>
<dbReference type="InterPro" id="IPR047111">
    <property type="entry name" value="YbaP-like"/>
</dbReference>
<dbReference type="EMBL" id="JAKGAQ010000001">
    <property type="protein sequence ID" value="MCF2869721.1"/>
    <property type="molecule type" value="Genomic_DNA"/>
</dbReference>
<gene>
    <name evidence="2" type="ORF">L0664_01460</name>
</gene>
<comment type="caution">
    <text evidence="2">The sequence shown here is derived from an EMBL/GenBank/DDBJ whole genome shotgun (WGS) entry which is preliminary data.</text>
</comment>
<protein>
    <submittedName>
        <fullName evidence="2">TraB/GumN family protein</fullName>
    </submittedName>
</protein>
<dbReference type="RefSeq" id="WP_235223850.1">
    <property type="nucleotide sequence ID" value="NZ_JAKGAQ010000001.1"/>
</dbReference>
<dbReference type="Proteomes" id="UP001200557">
    <property type="component" value="Unassembled WGS sequence"/>
</dbReference>
<organism evidence="2 3">
    <name type="scientific">Octadecabacter dasysiphoniae</name>
    <dbReference type="NCBI Taxonomy" id="2909341"/>
    <lineage>
        <taxon>Bacteria</taxon>
        <taxon>Pseudomonadati</taxon>
        <taxon>Pseudomonadota</taxon>
        <taxon>Alphaproteobacteria</taxon>
        <taxon>Rhodobacterales</taxon>
        <taxon>Roseobacteraceae</taxon>
        <taxon>Octadecabacter</taxon>
    </lineage>
</organism>
<keyword evidence="1" id="KW-0732">Signal</keyword>